<feature type="region of interest" description="Disordered" evidence="1">
    <location>
        <begin position="158"/>
        <end position="184"/>
    </location>
</feature>
<protein>
    <submittedName>
        <fullName evidence="2">Uncharacterized protein</fullName>
    </submittedName>
</protein>
<organism evidence="2 3">
    <name type="scientific">Olea europaea subsp. europaea</name>
    <dbReference type="NCBI Taxonomy" id="158383"/>
    <lineage>
        <taxon>Eukaryota</taxon>
        <taxon>Viridiplantae</taxon>
        <taxon>Streptophyta</taxon>
        <taxon>Embryophyta</taxon>
        <taxon>Tracheophyta</taxon>
        <taxon>Spermatophyta</taxon>
        <taxon>Magnoliopsida</taxon>
        <taxon>eudicotyledons</taxon>
        <taxon>Gunneridae</taxon>
        <taxon>Pentapetalae</taxon>
        <taxon>asterids</taxon>
        <taxon>lamiids</taxon>
        <taxon>Lamiales</taxon>
        <taxon>Oleaceae</taxon>
        <taxon>Oleeae</taxon>
        <taxon>Olea</taxon>
    </lineage>
</organism>
<dbReference type="Proteomes" id="UP000594638">
    <property type="component" value="Unassembled WGS sequence"/>
</dbReference>
<dbReference type="Gramene" id="OE9A045046T1">
    <property type="protein sequence ID" value="OE9A045046C1"/>
    <property type="gene ID" value="OE9A045046"/>
</dbReference>
<feature type="compositionally biased region" description="Basic and acidic residues" evidence="1">
    <location>
        <begin position="173"/>
        <end position="184"/>
    </location>
</feature>
<comment type="caution">
    <text evidence="2">The sequence shown here is derived from an EMBL/GenBank/DDBJ whole genome shotgun (WGS) entry which is preliminary data.</text>
</comment>
<dbReference type="AlphaFoldDB" id="A0A8S0PQS1"/>
<keyword evidence="3" id="KW-1185">Reference proteome</keyword>
<feature type="compositionally biased region" description="Basic and acidic residues" evidence="1">
    <location>
        <begin position="33"/>
        <end position="49"/>
    </location>
</feature>
<dbReference type="EMBL" id="CACTIH010000191">
    <property type="protein sequence ID" value="CAA2956595.1"/>
    <property type="molecule type" value="Genomic_DNA"/>
</dbReference>
<feature type="compositionally biased region" description="Basic and acidic residues" evidence="1">
    <location>
        <begin position="13"/>
        <end position="22"/>
    </location>
</feature>
<dbReference type="PANTHER" id="PTHR46548">
    <property type="entry name" value="BAH AND TFIIS DOMAIN-CONTAINING PROTEIN-RELATED"/>
    <property type="match status" value="1"/>
</dbReference>
<accession>A0A8S0PQS1</accession>
<gene>
    <name evidence="2" type="ORF">OLEA9_A045046</name>
</gene>
<feature type="compositionally biased region" description="Basic and acidic residues" evidence="1">
    <location>
        <begin position="237"/>
        <end position="253"/>
    </location>
</feature>
<evidence type="ECO:0000256" key="1">
    <source>
        <dbReference type="SAM" id="MobiDB-lite"/>
    </source>
</evidence>
<proteinExistence type="predicted"/>
<feature type="compositionally biased region" description="Low complexity" evidence="1">
    <location>
        <begin position="260"/>
        <end position="271"/>
    </location>
</feature>
<evidence type="ECO:0000313" key="3">
    <source>
        <dbReference type="Proteomes" id="UP000594638"/>
    </source>
</evidence>
<dbReference type="OrthoDB" id="1917005at2759"/>
<feature type="region of interest" description="Disordered" evidence="1">
    <location>
        <begin position="1"/>
        <end position="61"/>
    </location>
</feature>
<reference evidence="2 3" key="1">
    <citation type="submission" date="2019-12" db="EMBL/GenBank/DDBJ databases">
        <authorList>
            <person name="Alioto T."/>
            <person name="Alioto T."/>
            <person name="Gomez Garrido J."/>
        </authorList>
    </citation>
    <scope>NUCLEOTIDE SEQUENCE [LARGE SCALE GENOMIC DNA]</scope>
</reference>
<feature type="region of interest" description="Disordered" evidence="1">
    <location>
        <begin position="210"/>
        <end position="277"/>
    </location>
</feature>
<dbReference type="PANTHER" id="PTHR46548:SF1">
    <property type="entry name" value="BAH AND TFIIS DOMAIN-CONTAINING PROTEIN-RELATED"/>
    <property type="match status" value="1"/>
</dbReference>
<name>A0A8S0PQS1_OLEEU</name>
<sequence>MDLRTSADPQGDISEKSGEMKRSASLMPSGTMEKMRDGESSKQAHEEKVVSSNVNSNAILDCKPSENNNLVSEDMVSHDLSKIEGVSQAAVVVSSYLLCEGDSKNDVKEELRTGLHADHELPAVIATSVLTERRDDEKVQSTGFDRKLISENDNTVKVETGDEKDPVNYVNQSEKHNYDAGADRSNVEDRGVIFLGSAVDDMKSQNILSSVQNKESAEHRSGMSRPKNDSLAIYSEEAQKNSELKESKLRGVESDETEESASSLAEASSSAPAPPKTETEIKFDLNEGLIADDGKCGEPVYCIAPDSTSFHVINPLLSAVSSVANVLPPSITVAAAAKGPFVPPEDLLRSKSELGWKGSAATSAFRPAEPRKAFEMPFGSTNVSSIDASTSRLVRLLLDIDLNVPDERVVEDMASRDSDSAVNSTSDFISNQGMKLNECMGAAPACGSVALDLDLNKVEEADEMEHCSSSSTFKVDVRRDFDLNDGPVVDDASAEQFTSHLGKSGMLSQLPTSGLRMNNLELGNFPSLFPPGPGNTYSTVTVPSMLPDRVDQHFPVIHPGAPQRIFSPTGGTPFAPDIYRGPVLSSSPAIPFPSSSFLYPAFPFGTNFPLSSAMFSVETTSYIDSSSGERLFTAPVNSQFLGNVGTVSSQFPRPYLVSLPDGSGTGNLDNNRKWGRPGLDLNADPGAVDMEGRGDVVSGIKATFCCRFTSTSLRYK</sequence>
<evidence type="ECO:0000313" key="2">
    <source>
        <dbReference type="EMBL" id="CAA2956595.1"/>
    </source>
</evidence>